<feature type="domain" description="AMP-binding enzyme C-terminal" evidence="5">
    <location>
        <begin position="404"/>
        <end position="477"/>
    </location>
</feature>
<dbReference type="Pfam" id="PF13193">
    <property type="entry name" value="AMP-binding_C"/>
    <property type="match status" value="1"/>
</dbReference>
<dbReference type="Gene3D" id="3.30.300.30">
    <property type="match status" value="1"/>
</dbReference>
<feature type="transmembrane region" description="Helical" evidence="3">
    <location>
        <begin position="197"/>
        <end position="217"/>
    </location>
</feature>
<dbReference type="EMBL" id="CP070339">
    <property type="protein sequence ID" value="QRY17588.1"/>
    <property type="molecule type" value="Genomic_DNA"/>
</dbReference>
<dbReference type="PANTHER" id="PTHR43201">
    <property type="entry name" value="ACYL-COA SYNTHETASE"/>
    <property type="match status" value="1"/>
</dbReference>
<evidence type="ECO:0000313" key="7">
    <source>
        <dbReference type="Proteomes" id="UP000663613"/>
    </source>
</evidence>
<evidence type="ECO:0000259" key="5">
    <source>
        <dbReference type="Pfam" id="PF13193"/>
    </source>
</evidence>
<dbReference type="GO" id="GO:0016874">
    <property type="term" value="F:ligase activity"/>
    <property type="evidence" value="ECO:0007669"/>
    <property type="project" value="UniProtKB-KW"/>
</dbReference>
<sequence>MIYNQIKKNNPEHIAFIRDEKEVSYKEYIEEIEKCRSTIIKIGLSQSKLVGLCLKDSYRFSILFVSLCSLKIPIILLDPYTKSEEFQTVINMYKPSILITDTKKLIDIEDDMVIEEKMEFEKPIRLFNLRTQNLFFKKNKSVDEGNLVIFLSSGSTNIPKAVLKSEKRLLNEGLQLKKTLDLKEEERILSIAPIFHAYGFAFGFIAPLISGVTITYLPALTLATKIEKVILEREIEILIALPVHYEMLASHCKSKLTNLRYALTAGGILNQEVLTKCEELIGLNLNNVYGMTETGAISILHEKYENKLYNQPSVGKVISDTSVLLNYSDPVESKGLQIFEILIKNKSMTMGYLDGEGNLDSIIDKKEYFKTGDLGILDEKCHLYIYGKQKLTINVSGKKVNPLEVEEVIQTHPAVKEAVVVGQEDSIRGEIPVAHIVLNHPSKQEEILSHCRRYLSAYKVPRKIFFQEKLEQTSTGKVKRQALKENL</sequence>
<dbReference type="AlphaFoldDB" id="A0ABD7DR03"/>
<proteinExistence type="inferred from homology"/>
<dbReference type="Pfam" id="PF00501">
    <property type="entry name" value="AMP-binding"/>
    <property type="match status" value="1"/>
</dbReference>
<accession>A0ABD7DR03</accession>
<feature type="domain" description="AMP-dependent synthetase/ligase" evidence="4">
    <location>
        <begin position="8"/>
        <end position="353"/>
    </location>
</feature>
<evidence type="ECO:0000259" key="4">
    <source>
        <dbReference type="Pfam" id="PF00501"/>
    </source>
</evidence>
<protein>
    <submittedName>
        <fullName evidence="6">Acyl--CoA ligase</fullName>
    </submittedName>
</protein>
<evidence type="ECO:0000256" key="1">
    <source>
        <dbReference type="ARBA" id="ARBA00006432"/>
    </source>
</evidence>
<dbReference type="InterPro" id="IPR045851">
    <property type="entry name" value="AMP-bd_C_sf"/>
</dbReference>
<name>A0ABD7DR03_BACCE</name>
<keyword evidence="3" id="KW-0812">Transmembrane</keyword>
<dbReference type="Gene3D" id="3.40.50.12780">
    <property type="entry name" value="N-terminal domain of ligase-like"/>
    <property type="match status" value="1"/>
</dbReference>
<dbReference type="CDD" id="cd04433">
    <property type="entry name" value="AFD_class_I"/>
    <property type="match status" value="1"/>
</dbReference>
<dbReference type="InterPro" id="IPR025110">
    <property type="entry name" value="AMP-bd_C"/>
</dbReference>
<dbReference type="PANTHER" id="PTHR43201:SF5">
    <property type="entry name" value="MEDIUM-CHAIN ACYL-COA LIGASE ACSF2, MITOCHONDRIAL"/>
    <property type="match status" value="1"/>
</dbReference>
<evidence type="ECO:0000256" key="2">
    <source>
        <dbReference type="ARBA" id="ARBA00022598"/>
    </source>
</evidence>
<dbReference type="SUPFAM" id="SSF56801">
    <property type="entry name" value="Acetyl-CoA synthetase-like"/>
    <property type="match status" value="1"/>
</dbReference>
<organism evidence="6 7">
    <name type="scientific">Bacillus cereus</name>
    <dbReference type="NCBI Taxonomy" id="1396"/>
    <lineage>
        <taxon>Bacteria</taxon>
        <taxon>Bacillati</taxon>
        <taxon>Bacillota</taxon>
        <taxon>Bacilli</taxon>
        <taxon>Bacillales</taxon>
        <taxon>Bacillaceae</taxon>
        <taxon>Bacillus</taxon>
        <taxon>Bacillus cereus group</taxon>
    </lineage>
</organism>
<reference evidence="6 7" key="1">
    <citation type="submission" date="2021-02" db="EMBL/GenBank/DDBJ databases">
        <title>Bacillus cereus VKM B-370.</title>
        <authorList>
            <person name="Kazantseva O.A."/>
            <person name="Piligrimova E.G."/>
            <person name="Buzikov R.M."/>
            <person name="Shadrin A.M."/>
        </authorList>
    </citation>
    <scope>NUCLEOTIDE SEQUENCE [LARGE SCALE GENOMIC DNA]</scope>
    <source>
        <strain evidence="6 7">VKM B-370</strain>
    </source>
</reference>
<keyword evidence="3" id="KW-1133">Transmembrane helix</keyword>
<gene>
    <name evidence="6" type="ORF">JTF64_10185</name>
</gene>
<keyword evidence="3" id="KW-0472">Membrane</keyword>
<dbReference type="Proteomes" id="UP000663613">
    <property type="component" value="Chromosome"/>
</dbReference>
<comment type="similarity">
    <text evidence="1">Belongs to the ATP-dependent AMP-binding enzyme family.</text>
</comment>
<keyword evidence="2 6" id="KW-0436">Ligase</keyword>
<dbReference type="RefSeq" id="WP_000639966.1">
    <property type="nucleotide sequence ID" value="NZ_CP070339.1"/>
</dbReference>
<evidence type="ECO:0000313" key="6">
    <source>
        <dbReference type="EMBL" id="QRY17588.1"/>
    </source>
</evidence>
<dbReference type="InterPro" id="IPR042099">
    <property type="entry name" value="ANL_N_sf"/>
</dbReference>
<evidence type="ECO:0000256" key="3">
    <source>
        <dbReference type="SAM" id="Phobius"/>
    </source>
</evidence>
<dbReference type="InterPro" id="IPR000873">
    <property type="entry name" value="AMP-dep_synth/lig_dom"/>
</dbReference>